<keyword evidence="2" id="KW-0472">Membrane</keyword>
<dbReference type="InterPro" id="IPR032059">
    <property type="entry name" value="Mucin-like"/>
</dbReference>
<keyword evidence="2" id="KW-0812">Transmembrane</keyword>
<feature type="compositionally biased region" description="Polar residues" evidence="1">
    <location>
        <begin position="948"/>
        <end position="974"/>
    </location>
</feature>
<feature type="compositionally biased region" description="Polar residues" evidence="1">
    <location>
        <begin position="1062"/>
        <end position="1071"/>
    </location>
</feature>
<dbReference type="RefSeq" id="XP_047741376.1">
    <property type="nucleotide sequence ID" value="XM_047885420.1"/>
</dbReference>
<dbReference type="Proteomes" id="UP000694843">
    <property type="component" value="Unplaced"/>
</dbReference>
<organism evidence="4 5">
    <name type="scientific">Hyalella azteca</name>
    <name type="common">Amphipod</name>
    <dbReference type="NCBI Taxonomy" id="294128"/>
    <lineage>
        <taxon>Eukaryota</taxon>
        <taxon>Metazoa</taxon>
        <taxon>Ecdysozoa</taxon>
        <taxon>Arthropoda</taxon>
        <taxon>Crustacea</taxon>
        <taxon>Multicrustacea</taxon>
        <taxon>Malacostraca</taxon>
        <taxon>Eumalacostraca</taxon>
        <taxon>Peracarida</taxon>
        <taxon>Amphipoda</taxon>
        <taxon>Senticaudata</taxon>
        <taxon>Talitrida</taxon>
        <taxon>Talitroidea</taxon>
        <taxon>Hyalellidae</taxon>
        <taxon>Hyalella</taxon>
    </lineage>
</organism>
<feature type="compositionally biased region" description="Basic and acidic residues" evidence="1">
    <location>
        <begin position="363"/>
        <end position="390"/>
    </location>
</feature>
<reference evidence="5" key="1">
    <citation type="submission" date="2025-08" db="UniProtKB">
        <authorList>
            <consortium name="RefSeq"/>
        </authorList>
    </citation>
    <scope>IDENTIFICATION</scope>
    <source>
        <tissue evidence="5">Whole organism</tissue>
    </source>
</reference>
<feature type="region of interest" description="Disordered" evidence="1">
    <location>
        <begin position="941"/>
        <end position="1071"/>
    </location>
</feature>
<evidence type="ECO:0000259" key="3">
    <source>
        <dbReference type="Pfam" id="PF16058"/>
    </source>
</evidence>
<evidence type="ECO:0000256" key="1">
    <source>
        <dbReference type="SAM" id="MobiDB-lite"/>
    </source>
</evidence>
<feature type="compositionally biased region" description="Basic and acidic residues" evidence="1">
    <location>
        <begin position="573"/>
        <end position="583"/>
    </location>
</feature>
<dbReference type="AlphaFoldDB" id="A0A979FXS9"/>
<feature type="compositionally biased region" description="Polar residues" evidence="1">
    <location>
        <begin position="983"/>
        <end position="1006"/>
    </location>
</feature>
<feature type="region of interest" description="Disordered" evidence="1">
    <location>
        <begin position="347"/>
        <end position="393"/>
    </location>
</feature>
<name>A0A979FXS9_HYAAZ</name>
<feature type="transmembrane region" description="Helical" evidence="2">
    <location>
        <begin position="523"/>
        <end position="545"/>
    </location>
</feature>
<feature type="compositionally biased region" description="Polar residues" evidence="1">
    <location>
        <begin position="31"/>
        <end position="53"/>
    </location>
</feature>
<feature type="compositionally biased region" description="Polar residues" evidence="1">
    <location>
        <begin position="14"/>
        <end position="23"/>
    </location>
</feature>
<feature type="region of interest" description="Disordered" evidence="1">
    <location>
        <begin position="560"/>
        <end position="585"/>
    </location>
</feature>
<evidence type="ECO:0000313" key="4">
    <source>
        <dbReference type="Proteomes" id="UP000694843"/>
    </source>
</evidence>
<evidence type="ECO:0000313" key="5">
    <source>
        <dbReference type="RefSeq" id="XP_047741376.1"/>
    </source>
</evidence>
<dbReference type="GeneID" id="125179475"/>
<protein>
    <submittedName>
        <fullName evidence="5">Uncharacterized protein LOC125179475</fullName>
    </submittedName>
</protein>
<proteinExistence type="predicted"/>
<accession>A0A979FXS9</accession>
<evidence type="ECO:0000256" key="2">
    <source>
        <dbReference type="SAM" id="Phobius"/>
    </source>
</evidence>
<dbReference type="OrthoDB" id="6341493at2759"/>
<feature type="compositionally biased region" description="Polar residues" evidence="1">
    <location>
        <begin position="1016"/>
        <end position="1032"/>
    </location>
</feature>
<sequence length="1071" mass="117616">MHFTGRGDAEWSLVWSTQPSSDPINPKEGPKSNNFRGPHNPTGSQHPHNSSGPHQAPSPYSGDVSGVPHDSVAGGCAVCGACGVVFAVFQRKMHHHPWVLFQQTQANKMDLDSIEVGSELQLIAVANCGPVSVIITPYEPVGGPTKNSTNLRTAGRPRPDLFLHERRYQTLAQHYANKIAKVNFEETVPTTVSPLPRQDSSVIGSSAVSSVMGSSELTGAAVQSPTWTLHYNASVNMTDLIYTKIWWNASDIAAAAQHKSDENDVRSGIPKPDGVPESDIDYLVTWEDLSGTVKGHSMTRNAYISFDLWPHTVYKIQAQVVMGPVMEPILSSPLLIDAAKLYRDLSKELPGNTGDENEFPSYGRKEEPSKIPQDRVSDQSEKESSHEIKNKNILKSANDSKNFTRSDSYVYAEVETDYVPLSVETVTFKPPSVFKKVLSPTRNFNRDFGVEQETETPRQQNFKLDSDAMREFSAESSRSSMRGEDFGIYKNAVLYSGAADHSLGAADPHTAQDDNSATLSGDIIAGIVSAFIFVLLMIVFVSLYVRYYLRKVRKNQGSFKTDGYDTSSSVSSKDTDKSDDRNTPLRVKTTRRKWFPFRHVKTMATFSKADDVANSYGFVGKSNDSNSRGADSRSTSIEFSLQSSESLINSNNSTAHNTCKQTGSSGTPAVRVGMPGSVYNASMCSTSDCSTTIRYTHSPHNQLLPPATTNNPERNEGCQPQDVYGQVDESFRPICGLPDLTSDCGVYEQPVGYPIMPRSARTYAGQMTTHSRGTPIFSSEMPRSLPCFGSEGADSCLIQQAGEAASGNPNLRDGRYFPSHNSSLNMGPILKPAHYLSSAACCDSGSSCPTPDHFSPRSQVVFDCPFPSSCSTPNNCIVPSRLTPVEFVQRPPYQISACVATSNCRNSPHATTSYHPNAYQLRTLQTPSNLSYQEHQITPNLSYCERQPTPNLSYSERQPTPNQSYSERQPTPNLSYVERRPTPNLSYSERQPTPNLSYDELQNNPNVPYPQPHQVPHTTQVPQATQGPTNSRGPVPKPRPRQLLPQVSSSKPAVPKKPRNLPQKSPNNGKL</sequence>
<feature type="domain" description="Mucin-like" evidence="3">
    <location>
        <begin position="925"/>
        <end position="1006"/>
    </location>
</feature>
<gene>
    <name evidence="5" type="primary">LOC125179475</name>
</gene>
<keyword evidence="2" id="KW-1133">Transmembrane helix</keyword>
<dbReference type="KEGG" id="hazt:125179475"/>
<feature type="region of interest" description="Disordered" evidence="1">
    <location>
        <begin position="1"/>
        <end position="66"/>
    </location>
</feature>
<dbReference type="Pfam" id="PF16058">
    <property type="entry name" value="Mucin-like"/>
    <property type="match status" value="1"/>
</dbReference>
<keyword evidence="4" id="KW-1185">Reference proteome</keyword>